<dbReference type="AlphaFoldDB" id="A0AA88RGF5"/>
<gene>
    <name evidence="1" type="ORF">RJ640_006744</name>
</gene>
<evidence type="ECO:0000313" key="1">
    <source>
        <dbReference type="EMBL" id="KAK2985448.1"/>
    </source>
</evidence>
<organism evidence="1 2">
    <name type="scientific">Escallonia rubra</name>
    <dbReference type="NCBI Taxonomy" id="112253"/>
    <lineage>
        <taxon>Eukaryota</taxon>
        <taxon>Viridiplantae</taxon>
        <taxon>Streptophyta</taxon>
        <taxon>Embryophyta</taxon>
        <taxon>Tracheophyta</taxon>
        <taxon>Spermatophyta</taxon>
        <taxon>Magnoliopsida</taxon>
        <taxon>eudicotyledons</taxon>
        <taxon>Gunneridae</taxon>
        <taxon>Pentapetalae</taxon>
        <taxon>asterids</taxon>
        <taxon>campanulids</taxon>
        <taxon>Escalloniales</taxon>
        <taxon>Escalloniaceae</taxon>
        <taxon>Escallonia</taxon>
    </lineage>
</organism>
<accession>A0AA88RGF5</accession>
<dbReference type="PANTHER" id="PTHR31579:SF34">
    <property type="entry name" value="T14N5.3 PROTEIN"/>
    <property type="match status" value="1"/>
</dbReference>
<protein>
    <submittedName>
        <fullName evidence="1">Uncharacterized protein</fullName>
    </submittedName>
</protein>
<evidence type="ECO:0000313" key="2">
    <source>
        <dbReference type="Proteomes" id="UP001187471"/>
    </source>
</evidence>
<reference evidence="1" key="1">
    <citation type="submission" date="2022-12" db="EMBL/GenBank/DDBJ databases">
        <title>Draft genome assemblies for two species of Escallonia (Escalloniales).</title>
        <authorList>
            <person name="Chanderbali A."/>
            <person name="Dervinis C."/>
            <person name="Anghel I."/>
            <person name="Soltis D."/>
            <person name="Soltis P."/>
            <person name="Zapata F."/>
        </authorList>
    </citation>
    <scope>NUCLEOTIDE SEQUENCE</scope>
    <source>
        <strain evidence="1">UCBG92.1500</strain>
        <tissue evidence="1">Leaf</tissue>
    </source>
</reference>
<comment type="caution">
    <text evidence="1">The sequence shown here is derived from an EMBL/GenBank/DDBJ whole genome shotgun (WGS) entry which is preliminary data.</text>
</comment>
<name>A0AA88RGF5_9ASTE</name>
<dbReference type="PANTHER" id="PTHR31579">
    <property type="entry name" value="OS03G0796600 PROTEIN"/>
    <property type="match status" value="1"/>
</dbReference>
<keyword evidence="2" id="KW-1185">Reference proteome</keyword>
<dbReference type="EMBL" id="JAVXUO010001153">
    <property type="protein sequence ID" value="KAK2985448.1"/>
    <property type="molecule type" value="Genomic_DNA"/>
</dbReference>
<dbReference type="NCBIfam" id="TIGR01615">
    <property type="entry name" value="A_thal_3542"/>
    <property type="match status" value="1"/>
</dbReference>
<dbReference type="Pfam" id="PF04720">
    <property type="entry name" value="PDDEXK_6"/>
    <property type="match status" value="1"/>
</dbReference>
<dbReference type="Proteomes" id="UP001187471">
    <property type="component" value="Unassembled WGS sequence"/>
</dbReference>
<sequence>MGSSEEEKLMQMVQDFIESETATPISHAAFSPIPLCHNPMHVSLKAILERISDAESEILEKILLYLNDMEAMGEANNIMKRWIVSRLKMDGHEACLCTTSWISIFGPPSAALEFKDGYEYIDVMMKDEGDGTNEATRLIIDMDFRSQFEIARATPLYTELKNALPSIFVGTERKLNKIISLLCTAAKQSLRESGLLIAPWRKASYMRSKWLSENCRKISVSPSREAAGIVKP</sequence>
<dbReference type="InterPro" id="IPR006502">
    <property type="entry name" value="PDDEXK-like"/>
</dbReference>
<proteinExistence type="predicted"/>